<evidence type="ECO:0000313" key="2">
    <source>
        <dbReference type="EMBL" id="EKX46934.1"/>
    </source>
</evidence>
<sequence length="232" mass="26039">MPSELQRTTSPELESKSSFDFRGISEQPKPMLRRLKSVPTRMMISDQDQSKPLTTKERLQQALKKAMNLDVIKSRFEEVNVQINQTRTCAAGVLKTLGSESDTDPSQFNDDSEEKERNNQAEENEDDSDQDSLERKGNFFKPQKIILGNKEKNAPWNSQNNSHGNVIGPGANSHSPFKASSSSKKPASLDDLLSPTPHIRYLPGIGRIWVRTCQGVAVKVKSPEEGHEKRHL</sequence>
<evidence type="ECO:0000313" key="4">
    <source>
        <dbReference type="Proteomes" id="UP000011087"/>
    </source>
</evidence>
<reference evidence="4" key="2">
    <citation type="submission" date="2012-11" db="EMBL/GenBank/DDBJ databases">
        <authorList>
            <person name="Kuo A."/>
            <person name="Curtis B.A."/>
            <person name="Tanifuji G."/>
            <person name="Burki F."/>
            <person name="Gruber A."/>
            <person name="Irimia M."/>
            <person name="Maruyama S."/>
            <person name="Arias M.C."/>
            <person name="Ball S.G."/>
            <person name="Gile G.H."/>
            <person name="Hirakawa Y."/>
            <person name="Hopkins J.F."/>
            <person name="Rensing S.A."/>
            <person name="Schmutz J."/>
            <person name="Symeonidi A."/>
            <person name="Elias M."/>
            <person name="Eveleigh R.J."/>
            <person name="Herman E.K."/>
            <person name="Klute M.J."/>
            <person name="Nakayama T."/>
            <person name="Obornik M."/>
            <person name="Reyes-Prieto A."/>
            <person name="Armbrust E.V."/>
            <person name="Aves S.J."/>
            <person name="Beiko R.G."/>
            <person name="Coutinho P."/>
            <person name="Dacks J.B."/>
            <person name="Durnford D.G."/>
            <person name="Fast N.M."/>
            <person name="Green B.R."/>
            <person name="Grisdale C."/>
            <person name="Hempe F."/>
            <person name="Henrissat B."/>
            <person name="Hoppner M.P."/>
            <person name="Ishida K.-I."/>
            <person name="Kim E."/>
            <person name="Koreny L."/>
            <person name="Kroth P.G."/>
            <person name="Liu Y."/>
            <person name="Malik S.-B."/>
            <person name="Maier U.G."/>
            <person name="McRose D."/>
            <person name="Mock T."/>
            <person name="Neilson J.A."/>
            <person name="Onodera N.T."/>
            <person name="Poole A.M."/>
            <person name="Pritham E.J."/>
            <person name="Richards T.A."/>
            <person name="Rocap G."/>
            <person name="Roy S.W."/>
            <person name="Sarai C."/>
            <person name="Schaack S."/>
            <person name="Shirato S."/>
            <person name="Slamovits C.H."/>
            <person name="Spencer D.F."/>
            <person name="Suzuki S."/>
            <person name="Worden A.Z."/>
            <person name="Zauner S."/>
            <person name="Barry K."/>
            <person name="Bell C."/>
            <person name="Bharti A.K."/>
            <person name="Crow J.A."/>
            <person name="Grimwood J."/>
            <person name="Kramer R."/>
            <person name="Lindquist E."/>
            <person name="Lucas S."/>
            <person name="Salamov A."/>
            <person name="McFadden G.I."/>
            <person name="Lane C.E."/>
            <person name="Keeling P.J."/>
            <person name="Gray M.W."/>
            <person name="Grigoriev I.V."/>
            <person name="Archibald J.M."/>
        </authorList>
    </citation>
    <scope>NUCLEOTIDE SEQUENCE</scope>
    <source>
        <strain evidence="4">CCMP2712</strain>
    </source>
</reference>
<name>L1JFL1_GUITC</name>
<feature type="region of interest" description="Disordered" evidence="1">
    <location>
        <begin position="96"/>
        <end position="135"/>
    </location>
</feature>
<organism evidence="2">
    <name type="scientific">Guillardia theta (strain CCMP2712)</name>
    <name type="common">Cryptophyte</name>
    <dbReference type="NCBI Taxonomy" id="905079"/>
    <lineage>
        <taxon>Eukaryota</taxon>
        <taxon>Cryptophyceae</taxon>
        <taxon>Pyrenomonadales</taxon>
        <taxon>Geminigeraceae</taxon>
        <taxon>Guillardia</taxon>
    </lineage>
</organism>
<protein>
    <submittedName>
        <fullName evidence="2 3">Uncharacterized protein</fullName>
    </submittedName>
</protein>
<gene>
    <name evidence="2" type="ORF">GUITHDRAFT_152249</name>
</gene>
<evidence type="ECO:0000256" key="1">
    <source>
        <dbReference type="SAM" id="MobiDB-lite"/>
    </source>
</evidence>
<accession>L1JFL1</accession>
<dbReference type="AlphaFoldDB" id="L1JFL1"/>
<feature type="compositionally biased region" description="Polar residues" evidence="1">
    <location>
        <begin position="1"/>
        <end position="12"/>
    </location>
</feature>
<evidence type="ECO:0000313" key="3">
    <source>
        <dbReference type="EnsemblProtists" id="EKX46934"/>
    </source>
</evidence>
<feature type="region of interest" description="Disordered" evidence="1">
    <location>
        <begin position="149"/>
        <end position="191"/>
    </location>
</feature>
<keyword evidence="4" id="KW-1185">Reference proteome</keyword>
<dbReference type="KEGG" id="gtt:GUITHDRAFT_152249"/>
<feature type="compositionally biased region" description="Low complexity" evidence="1">
    <location>
        <begin position="173"/>
        <end position="191"/>
    </location>
</feature>
<dbReference type="EnsemblProtists" id="EKX46934">
    <property type="protein sequence ID" value="EKX46934"/>
    <property type="gene ID" value="GUITHDRAFT_152249"/>
</dbReference>
<dbReference type="PaxDb" id="55529-EKX46934"/>
<proteinExistence type="predicted"/>
<dbReference type="RefSeq" id="XP_005833914.1">
    <property type="nucleotide sequence ID" value="XM_005833857.1"/>
</dbReference>
<reference evidence="3" key="3">
    <citation type="submission" date="2016-03" db="UniProtKB">
        <authorList>
            <consortium name="EnsemblProtists"/>
        </authorList>
    </citation>
    <scope>IDENTIFICATION</scope>
</reference>
<reference evidence="2 4" key="1">
    <citation type="journal article" date="2012" name="Nature">
        <title>Algal genomes reveal evolutionary mosaicism and the fate of nucleomorphs.</title>
        <authorList>
            <consortium name="DOE Joint Genome Institute"/>
            <person name="Curtis B.A."/>
            <person name="Tanifuji G."/>
            <person name="Burki F."/>
            <person name="Gruber A."/>
            <person name="Irimia M."/>
            <person name="Maruyama S."/>
            <person name="Arias M.C."/>
            <person name="Ball S.G."/>
            <person name="Gile G.H."/>
            <person name="Hirakawa Y."/>
            <person name="Hopkins J.F."/>
            <person name="Kuo A."/>
            <person name="Rensing S.A."/>
            <person name="Schmutz J."/>
            <person name="Symeonidi A."/>
            <person name="Elias M."/>
            <person name="Eveleigh R.J."/>
            <person name="Herman E.K."/>
            <person name="Klute M.J."/>
            <person name="Nakayama T."/>
            <person name="Obornik M."/>
            <person name="Reyes-Prieto A."/>
            <person name="Armbrust E.V."/>
            <person name="Aves S.J."/>
            <person name="Beiko R.G."/>
            <person name="Coutinho P."/>
            <person name="Dacks J.B."/>
            <person name="Durnford D.G."/>
            <person name="Fast N.M."/>
            <person name="Green B.R."/>
            <person name="Grisdale C.J."/>
            <person name="Hempel F."/>
            <person name="Henrissat B."/>
            <person name="Hoppner M.P."/>
            <person name="Ishida K."/>
            <person name="Kim E."/>
            <person name="Koreny L."/>
            <person name="Kroth P.G."/>
            <person name="Liu Y."/>
            <person name="Malik S.B."/>
            <person name="Maier U.G."/>
            <person name="McRose D."/>
            <person name="Mock T."/>
            <person name="Neilson J.A."/>
            <person name="Onodera N.T."/>
            <person name="Poole A.M."/>
            <person name="Pritham E.J."/>
            <person name="Richards T.A."/>
            <person name="Rocap G."/>
            <person name="Roy S.W."/>
            <person name="Sarai C."/>
            <person name="Schaack S."/>
            <person name="Shirato S."/>
            <person name="Slamovits C.H."/>
            <person name="Spencer D.F."/>
            <person name="Suzuki S."/>
            <person name="Worden A.Z."/>
            <person name="Zauner S."/>
            <person name="Barry K."/>
            <person name="Bell C."/>
            <person name="Bharti A.K."/>
            <person name="Crow J.A."/>
            <person name="Grimwood J."/>
            <person name="Kramer R."/>
            <person name="Lindquist E."/>
            <person name="Lucas S."/>
            <person name="Salamov A."/>
            <person name="McFadden G.I."/>
            <person name="Lane C.E."/>
            <person name="Keeling P.J."/>
            <person name="Gray M.W."/>
            <person name="Grigoriev I.V."/>
            <person name="Archibald J.M."/>
        </authorList>
    </citation>
    <scope>NUCLEOTIDE SEQUENCE</scope>
    <source>
        <strain evidence="2 4">CCMP2712</strain>
    </source>
</reference>
<dbReference type="HOGENOM" id="CLU_1196797_0_0_1"/>
<feature type="region of interest" description="Disordered" evidence="1">
    <location>
        <begin position="1"/>
        <end position="55"/>
    </location>
</feature>
<feature type="compositionally biased region" description="Polar residues" evidence="1">
    <location>
        <begin position="155"/>
        <end position="164"/>
    </location>
</feature>
<dbReference type="EMBL" id="JH992992">
    <property type="protein sequence ID" value="EKX46934.1"/>
    <property type="molecule type" value="Genomic_DNA"/>
</dbReference>
<feature type="compositionally biased region" description="Acidic residues" evidence="1">
    <location>
        <begin position="122"/>
        <end position="131"/>
    </location>
</feature>
<feature type="compositionally biased region" description="Polar residues" evidence="1">
    <location>
        <begin position="98"/>
        <end position="109"/>
    </location>
</feature>
<dbReference type="GeneID" id="17303583"/>
<dbReference type="Proteomes" id="UP000011087">
    <property type="component" value="Unassembled WGS sequence"/>
</dbReference>